<name>A0A6P7NYI7_BETSP</name>
<dbReference type="InterPro" id="IPR036364">
    <property type="entry name" value="SEA_dom_sf"/>
</dbReference>
<evidence type="ECO:0000259" key="1">
    <source>
        <dbReference type="PROSITE" id="PS50024"/>
    </source>
</evidence>
<dbReference type="OrthoDB" id="8965174at2759"/>
<evidence type="ECO:0000313" key="3">
    <source>
        <dbReference type="RefSeq" id="XP_029023010.1"/>
    </source>
</evidence>
<accession>A0A6P7NYI7</accession>
<sequence>MGLVFNSSSTTGDLPSNAVVAQTLVDAANNTTNNFSVSINPSTVTVLSSPVSTPFTPANATLTTVASTTSTTLPTASTTTTTTAATTVGISIIPVTFKSRLDTFTSDLNNPLSARFIQRTATITSQLKPLFKNDFPSLINMTIVKYRNGSIDNFFDLSFSSTSVPNNTQIANVLINASSFVTGFDIDVSSIIVNNIPSGGVAHKISLVTASCLVLLSLLLSSHQ</sequence>
<organism evidence="2 3">
    <name type="scientific">Betta splendens</name>
    <name type="common">Siamese fighting fish</name>
    <dbReference type="NCBI Taxonomy" id="158456"/>
    <lineage>
        <taxon>Eukaryota</taxon>
        <taxon>Metazoa</taxon>
        <taxon>Chordata</taxon>
        <taxon>Craniata</taxon>
        <taxon>Vertebrata</taxon>
        <taxon>Euteleostomi</taxon>
        <taxon>Actinopterygii</taxon>
        <taxon>Neopterygii</taxon>
        <taxon>Teleostei</taxon>
        <taxon>Neoteleostei</taxon>
        <taxon>Acanthomorphata</taxon>
        <taxon>Anabantaria</taxon>
        <taxon>Anabantiformes</taxon>
        <taxon>Anabantoidei</taxon>
        <taxon>Osphronemidae</taxon>
        <taxon>Betta</taxon>
    </lineage>
</organism>
<proteinExistence type="predicted"/>
<dbReference type="Proteomes" id="UP000515150">
    <property type="component" value="Chromosome 2"/>
</dbReference>
<protein>
    <submittedName>
        <fullName evidence="3">Uncharacterized protein LOC114865755</fullName>
    </submittedName>
</protein>
<dbReference type="PROSITE" id="PS50024">
    <property type="entry name" value="SEA"/>
    <property type="match status" value="1"/>
</dbReference>
<dbReference type="KEGG" id="bspl:114865755"/>
<gene>
    <name evidence="3" type="primary">LOC114865755</name>
</gene>
<evidence type="ECO:0000313" key="2">
    <source>
        <dbReference type="Proteomes" id="UP000515150"/>
    </source>
</evidence>
<dbReference type="SUPFAM" id="SSF82671">
    <property type="entry name" value="SEA domain"/>
    <property type="match status" value="1"/>
</dbReference>
<reference evidence="3" key="1">
    <citation type="submission" date="2025-08" db="UniProtKB">
        <authorList>
            <consortium name="RefSeq"/>
        </authorList>
    </citation>
    <scope>IDENTIFICATION</scope>
</reference>
<keyword evidence="2" id="KW-1185">Reference proteome</keyword>
<feature type="domain" description="SEA" evidence="1">
    <location>
        <begin position="89"/>
        <end position="198"/>
    </location>
</feature>
<dbReference type="InParanoid" id="A0A6P7NYI7"/>
<dbReference type="Pfam" id="PF01390">
    <property type="entry name" value="SEA"/>
    <property type="match status" value="1"/>
</dbReference>
<dbReference type="InterPro" id="IPR000082">
    <property type="entry name" value="SEA_dom"/>
</dbReference>
<dbReference type="RefSeq" id="XP_029023010.1">
    <property type="nucleotide sequence ID" value="XM_029167177.2"/>
</dbReference>
<dbReference type="GeneID" id="114865755"/>
<dbReference type="AlphaFoldDB" id="A0A6P7NYI7"/>